<evidence type="ECO:0000256" key="8">
    <source>
        <dbReference type="ARBA" id="ARBA00048212"/>
    </source>
</evidence>
<comment type="pathway">
    <text evidence="2">Amino-acid biosynthesis; L-isoleucine biosynthesis; L-isoleucine from 2-oxobutanoate: step 4/4.</text>
</comment>
<dbReference type="SUPFAM" id="SSF56752">
    <property type="entry name" value="D-aminoacid aminotransferase-like PLP-dependent enzymes"/>
    <property type="match status" value="1"/>
</dbReference>
<dbReference type="EC" id="2.6.1.42" evidence="6"/>
<dbReference type="RefSeq" id="WP_146371252.1">
    <property type="nucleotide sequence ID" value="NZ_SJPP01000001.1"/>
</dbReference>
<keyword evidence="14" id="KW-1185">Reference proteome</keyword>
<dbReference type="GO" id="GO:0052654">
    <property type="term" value="F:L-leucine-2-oxoglutarate transaminase activity"/>
    <property type="evidence" value="ECO:0007669"/>
    <property type="project" value="RHEA"/>
</dbReference>
<evidence type="ECO:0000313" key="13">
    <source>
        <dbReference type="EMBL" id="TWU14003.1"/>
    </source>
</evidence>
<comment type="catalytic activity">
    <reaction evidence="8">
        <text>L-valine + 2-oxoglutarate = 3-methyl-2-oxobutanoate + L-glutamate</text>
        <dbReference type="Rhea" id="RHEA:24813"/>
        <dbReference type="ChEBI" id="CHEBI:11851"/>
        <dbReference type="ChEBI" id="CHEBI:16810"/>
        <dbReference type="ChEBI" id="CHEBI:29985"/>
        <dbReference type="ChEBI" id="CHEBI:57762"/>
        <dbReference type="EC" id="2.6.1.42"/>
    </reaction>
</comment>
<dbReference type="OrthoDB" id="9805628at2"/>
<evidence type="ECO:0000256" key="9">
    <source>
        <dbReference type="ARBA" id="ARBA00048798"/>
    </source>
</evidence>
<evidence type="ECO:0000256" key="6">
    <source>
        <dbReference type="ARBA" id="ARBA00013053"/>
    </source>
</evidence>
<keyword evidence="13" id="KW-0808">Transferase</keyword>
<evidence type="ECO:0000256" key="5">
    <source>
        <dbReference type="ARBA" id="ARBA00009320"/>
    </source>
</evidence>
<dbReference type="InterPro" id="IPR036038">
    <property type="entry name" value="Aminotransferase-like"/>
</dbReference>
<dbReference type="AlphaFoldDB" id="A0A5C6BP83"/>
<dbReference type="GO" id="GO:0052655">
    <property type="term" value="F:L-valine-2-oxoglutarate transaminase activity"/>
    <property type="evidence" value="ECO:0007669"/>
    <property type="project" value="RHEA"/>
</dbReference>
<comment type="caution">
    <text evidence="13">The sequence shown here is derived from an EMBL/GenBank/DDBJ whole genome shotgun (WGS) entry which is preliminary data.</text>
</comment>
<sequence length="308" mass="34058">MSAEPIVYLNGEYLPASQASVSLADWGLHGVAVTEMTRTFGQRCFRLDDHLDRLNASADQLGIAVDLLRDDWHKITETVVNHHAALVGKTGELMVNHVITAGLNSMNAAPDHRGPTIYVRTIPLRFSRWAAKYQKGQHLVVPQMRQIPAECLNPKIKSRNRLHWYLADRQAQEIDADASALMLDFQGHLTETSVGNVFIVRENTILTPRSEVTLGGISRMVVRDIAQFLGAGYEEQNITLAEALVAKEVFTSSTGYCVLPVTKIDGQSIGEGRPGAVYQRILETWNLMAGLDIAAQAVEQSVVESHYK</sequence>
<dbReference type="InterPro" id="IPR001544">
    <property type="entry name" value="Aminotrans_IV"/>
</dbReference>
<reference evidence="13 14" key="1">
    <citation type="submission" date="2019-02" db="EMBL/GenBank/DDBJ databases">
        <title>Deep-cultivation of Planctomycetes and their phenomic and genomic characterization uncovers novel biology.</title>
        <authorList>
            <person name="Wiegand S."/>
            <person name="Jogler M."/>
            <person name="Boedeker C."/>
            <person name="Pinto D."/>
            <person name="Vollmers J."/>
            <person name="Rivas-Marin E."/>
            <person name="Kohn T."/>
            <person name="Peeters S.H."/>
            <person name="Heuer A."/>
            <person name="Rast P."/>
            <person name="Oberbeckmann S."/>
            <person name="Bunk B."/>
            <person name="Jeske O."/>
            <person name="Meyerdierks A."/>
            <person name="Storesund J.E."/>
            <person name="Kallscheuer N."/>
            <person name="Luecker S."/>
            <person name="Lage O.M."/>
            <person name="Pohl T."/>
            <person name="Merkel B.J."/>
            <person name="Hornburger P."/>
            <person name="Mueller R.-W."/>
            <person name="Bruemmer F."/>
            <person name="Labrenz M."/>
            <person name="Spormann A.M."/>
            <person name="Op Den Camp H."/>
            <person name="Overmann J."/>
            <person name="Amann R."/>
            <person name="Jetten M.S.M."/>
            <person name="Mascher T."/>
            <person name="Medema M.H."/>
            <person name="Devos D.P."/>
            <person name="Kaster A.-K."/>
            <person name="Ovreas L."/>
            <person name="Rohde M."/>
            <person name="Galperin M.Y."/>
            <person name="Jogler C."/>
        </authorList>
    </citation>
    <scope>NUCLEOTIDE SEQUENCE [LARGE SCALE GENOMIC DNA]</scope>
    <source>
        <strain evidence="13 14">CA54</strain>
    </source>
</reference>
<comment type="catalytic activity">
    <reaction evidence="9">
        <text>L-isoleucine + 2-oxoglutarate = (S)-3-methyl-2-oxopentanoate + L-glutamate</text>
        <dbReference type="Rhea" id="RHEA:24801"/>
        <dbReference type="ChEBI" id="CHEBI:16810"/>
        <dbReference type="ChEBI" id="CHEBI:29985"/>
        <dbReference type="ChEBI" id="CHEBI:35146"/>
        <dbReference type="ChEBI" id="CHEBI:58045"/>
        <dbReference type="EC" id="2.6.1.42"/>
    </reaction>
</comment>
<comment type="pathway">
    <text evidence="3">Amino-acid biosynthesis; L-valine biosynthesis; L-valine from pyruvate: step 4/4.</text>
</comment>
<dbReference type="Gene3D" id="3.20.10.10">
    <property type="entry name" value="D-amino Acid Aminotransferase, subunit A, domain 2"/>
    <property type="match status" value="1"/>
</dbReference>
<evidence type="ECO:0000256" key="10">
    <source>
        <dbReference type="ARBA" id="ARBA00049229"/>
    </source>
</evidence>
<keyword evidence="13" id="KW-0032">Aminotransferase</keyword>
<dbReference type="PANTHER" id="PTHR42743">
    <property type="entry name" value="AMINO-ACID AMINOTRANSFERASE"/>
    <property type="match status" value="1"/>
</dbReference>
<keyword evidence="7 12" id="KW-0663">Pyridoxal phosphate</keyword>
<protein>
    <recommendedName>
        <fullName evidence="6">branched-chain-amino-acid transaminase</fullName>
        <ecNumber evidence="6">2.6.1.42</ecNumber>
    </recommendedName>
</protein>
<dbReference type="GO" id="GO:0008652">
    <property type="term" value="P:amino acid biosynthetic process"/>
    <property type="evidence" value="ECO:0007669"/>
    <property type="project" value="UniProtKB-ARBA"/>
</dbReference>
<comment type="catalytic activity">
    <reaction evidence="10">
        <text>L-leucine + 2-oxoglutarate = 4-methyl-2-oxopentanoate + L-glutamate</text>
        <dbReference type="Rhea" id="RHEA:18321"/>
        <dbReference type="ChEBI" id="CHEBI:16810"/>
        <dbReference type="ChEBI" id="CHEBI:17865"/>
        <dbReference type="ChEBI" id="CHEBI:29985"/>
        <dbReference type="ChEBI" id="CHEBI:57427"/>
        <dbReference type="EC" id="2.6.1.42"/>
    </reaction>
</comment>
<comment type="pathway">
    <text evidence="4">Amino-acid biosynthesis; L-leucine biosynthesis; L-leucine from 3-methyl-2-oxobutanoate: step 4/4.</text>
</comment>
<evidence type="ECO:0000256" key="1">
    <source>
        <dbReference type="ARBA" id="ARBA00001933"/>
    </source>
</evidence>
<dbReference type="InterPro" id="IPR018300">
    <property type="entry name" value="Aminotrans_IV_CS"/>
</dbReference>
<evidence type="ECO:0000256" key="3">
    <source>
        <dbReference type="ARBA" id="ARBA00004931"/>
    </source>
</evidence>
<evidence type="ECO:0000256" key="4">
    <source>
        <dbReference type="ARBA" id="ARBA00005072"/>
    </source>
</evidence>
<proteinExistence type="inferred from homology"/>
<evidence type="ECO:0000256" key="2">
    <source>
        <dbReference type="ARBA" id="ARBA00004824"/>
    </source>
</evidence>
<comment type="cofactor">
    <cofactor evidence="1 12">
        <name>pyridoxal 5'-phosphate</name>
        <dbReference type="ChEBI" id="CHEBI:597326"/>
    </cofactor>
</comment>
<comment type="similarity">
    <text evidence="5 11">Belongs to the class-IV pyridoxal-phosphate-dependent aminotransferase family.</text>
</comment>
<dbReference type="InterPro" id="IPR050571">
    <property type="entry name" value="Class-IV_PLP-Dep_Aminotrnsfr"/>
</dbReference>
<evidence type="ECO:0000256" key="12">
    <source>
        <dbReference type="RuleBase" id="RU004516"/>
    </source>
</evidence>
<dbReference type="Gene3D" id="3.30.470.10">
    <property type="match status" value="1"/>
</dbReference>
<gene>
    <name evidence="13" type="primary">dat</name>
    <name evidence="13" type="ORF">CA54_28450</name>
</gene>
<organism evidence="13 14">
    <name type="scientific">Symmachiella macrocystis</name>
    <dbReference type="NCBI Taxonomy" id="2527985"/>
    <lineage>
        <taxon>Bacteria</taxon>
        <taxon>Pseudomonadati</taxon>
        <taxon>Planctomycetota</taxon>
        <taxon>Planctomycetia</taxon>
        <taxon>Planctomycetales</taxon>
        <taxon>Planctomycetaceae</taxon>
        <taxon>Symmachiella</taxon>
    </lineage>
</organism>
<dbReference type="GO" id="GO:0052656">
    <property type="term" value="F:L-isoleucine-2-oxoglutarate transaminase activity"/>
    <property type="evidence" value="ECO:0007669"/>
    <property type="project" value="RHEA"/>
</dbReference>
<evidence type="ECO:0000256" key="11">
    <source>
        <dbReference type="RuleBase" id="RU004106"/>
    </source>
</evidence>
<dbReference type="Proteomes" id="UP000320735">
    <property type="component" value="Unassembled WGS sequence"/>
</dbReference>
<evidence type="ECO:0000256" key="7">
    <source>
        <dbReference type="ARBA" id="ARBA00022898"/>
    </source>
</evidence>
<dbReference type="InterPro" id="IPR043131">
    <property type="entry name" value="BCAT-like_N"/>
</dbReference>
<dbReference type="EMBL" id="SJPP01000001">
    <property type="protein sequence ID" value="TWU14003.1"/>
    <property type="molecule type" value="Genomic_DNA"/>
</dbReference>
<accession>A0A5C6BP83</accession>
<dbReference type="PANTHER" id="PTHR42743:SF11">
    <property type="entry name" value="AMINODEOXYCHORISMATE LYASE"/>
    <property type="match status" value="1"/>
</dbReference>
<dbReference type="FunFam" id="3.20.10.10:FF:000002">
    <property type="entry name" value="D-alanine aminotransferase"/>
    <property type="match status" value="1"/>
</dbReference>
<name>A0A5C6BP83_9PLAN</name>
<dbReference type="GO" id="GO:0046394">
    <property type="term" value="P:carboxylic acid biosynthetic process"/>
    <property type="evidence" value="ECO:0007669"/>
    <property type="project" value="UniProtKB-ARBA"/>
</dbReference>
<evidence type="ECO:0000313" key="14">
    <source>
        <dbReference type="Proteomes" id="UP000320735"/>
    </source>
</evidence>
<dbReference type="PROSITE" id="PS00770">
    <property type="entry name" value="AA_TRANSFER_CLASS_4"/>
    <property type="match status" value="1"/>
</dbReference>
<dbReference type="Pfam" id="PF01063">
    <property type="entry name" value="Aminotran_4"/>
    <property type="match status" value="1"/>
</dbReference>
<dbReference type="InterPro" id="IPR043132">
    <property type="entry name" value="BCAT-like_C"/>
</dbReference>